<keyword evidence="4" id="KW-0547">Nucleotide-binding</keyword>
<evidence type="ECO:0000256" key="2">
    <source>
        <dbReference type="ARBA" id="ARBA00022598"/>
    </source>
</evidence>
<gene>
    <name evidence="11" type="ORF">GGR34_001500</name>
</gene>
<dbReference type="GO" id="GO:0046872">
    <property type="term" value="F:metal ion binding"/>
    <property type="evidence" value="ECO:0007669"/>
    <property type="project" value="UniProtKB-KW"/>
</dbReference>
<evidence type="ECO:0000256" key="7">
    <source>
        <dbReference type="ARBA" id="ARBA00022840"/>
    </source>
</evidence>
<evidence type="ECO:0000256" key="9">
    <source>
        <dbReference type="ARBA" id="ARBA00039149"/>
    </source>
</evidence>
<comment type="caution">
    <text evidence="11">The sequence shown here is derived from an EMBL/GenBank/DDBJ whole genome shotgun (WGS) entry which is preliminary data.</text>
</comment>
<dbReference type="GO" id="GO:0016874">
    <property type="term" value="F:ligase activity"/>
    <property type="evidence" value="ECO:0007669"/>
    <property type="project" value="UniProtKB-KW"/>
</dbReference>
<comment type="pathway">
    <text evidence="1">Purine metabolism; 7-cyano-7-deazaguanine biosynthesis.</text>
</comment>
<keyword evidence="3" id="KW-0479">Metal-binding</keyword>
<comment type="catalytic activity">
    <reaction evidence="10">
        <text>7-carboxy-7-carbaguanine + NH4(+) + 2 ATP = 7-cyano-7-carbaguanine + 2 AMP + 2 diphosphate + 2 H(+)</text>
        <dbReference type="Rhea" id="RHEA:27982"/>
        <dbReference type="ChEBI" id="CHEBI:15378"/>
        <dbReference type="ChEBI" id="CHEBI:28938"/>
        <dbReference type="ChEBI" id="CHEBI:30616"/>
        <dbReference type="ChEBI" id="CHEBI:33019"/>
        <dbReference type="ChEBI" id="CHEBI:45075"/>
        <dbReference type="ChEBI" id="CHEBI:61036"/>
        <dbReference type="ChEBI" id="CHEBI:456215"/>
        <dbReference type="EC" id="6.3.4.20"/>
    </reaction>
</comment>
<evidence type="ECO:0000256" key="4">
    <source>
        <dbReference type="ARBA" id="ARBA00022741"/>
    </source>
</evidence>
<name>A0A7W6N784_9HYPH</name>
<dbReference type="PANTHER" id="PTHR42914:SF1">
    <property type="entry name" value="7-CYANO-7-DEAZAGUANINE SYNTHASE"/>
    <property type="match status" value="1"/>
</dbReference>
<sequence length="197" mass="20732">MIGLLLSGGMDSVSIAWWKRPDVAITVDYGQRPAEAEITAAGAVCKALGIRHEIVRADCSSLGSGDMAGQPPAAIAPVPEWWPFRNQLVLTLAGIAAVKLGVTHLMIGALATDGAHADGRPEFVEAMSKVMSLQEGGITVSAPAIGLTAVELVKTSGIPREVLAWAHSCHVANFACGQCRGCVKHYQTWEALGWDPH</sequence>
<dbReference type="InterPro" id="IPR014729">
    <property type="entry name" value="Rossmann-like_a/b/a_fold"/>
</dbReference>
<dbReference type="SUPFAM" id="SSF52402">
    <property type="entry name" value="Adenine nucleotide alpha hydrolases-like"/>
    <property type="match status" value="1"/>
</dbReference>
<evidence type="ECO:0000256" key="5">
    <source>
        <dbReference type="ARBA" id="ARBA00022785"/>
    </source>
</evidence>
<dbReference type="Proteomes" id="UP000519439">
    <property type="component" value="Unassembled WGS sequence"/>
</dbReference>
<dbReference type="InterPro" id="IPR018317">
    <property type="entry name" value="QueC"/>
</dbReference>
<dbReference type="EMBL" id="JACIDC010000004">
    <property type="protein sequence ID" value="MBB4039853.1"/>
    <property type="molecule type" value="Genomic_DNA"/>
</dbReference>
<dbReference type="EC" id="6.3.4.20" evidence="9"/>
<dbReference type="Gene3D" id="3.40.50.620">
    <property type="entry name" value="HUPs"/>
    <property type="match status" value="1"/>
</dbReference>
<evidence type="ECO:0000256" key="3">
    <source>
        <dbReference type="ARBA" id="ARBA00022723"/>
    </source>
</evidence>
<evidence type="ECO:0000313" key="11">
    <source>
        <dbReference type="EMBL" id="MBB4039853.1"/>
    </source>
</evidence>
<dbReference type="RefSeq" id="WP_027315554.1">
    <property type="nucleotide sequence ID" value="NZ_JACIDC010000004.1"/>
</dbReference>
<evidence type="ECO:0000313" key="12">
    <source>
        <dbReference type="Proteomes" id="UP000519439"/>
    </source>
</evidence>
<organism evidence="11 12">
    <name type="scientific">Microvirga flocculans</name>
    <dbReference type="NCBI Taxonomy" id="217168"/>
    <lineage>
        <taxon>Bacteria</taxon>
        <taxon>Pseudomonadati</taxon>
        <taxon>Pseudomonadota</taxon>
        <taxon>Alphaproteobacteria</taxon>
        <taxon>Hyphomicrobiales</taxon>
        <taxon>Methylobacteriaceae</taxon>
        <taxon>Microvirga</taxon>
    </lineage>
</organism>
<dbReference type="AlphaFoldDB" id="A0A7W6N784"/>
<reference evidence="11 12" key="1">
    <citation type="submission" date="2020-08" db="EMBL/GenBank/DDBJ databases">
        <title>Genomic Encyclopedia of Type Strains, Phase IV (KMG-IV): sequencing the most valuable type-strain genomes for metagenomic binning, comparative biology and taxonomic classification.</title>
        <authorList>
            <person name="Goeker M."/>
        </authorList>
    </citation>
    <scope>NUCLEOTIDE SEQUENCE [LARGE SCALE GENOMIC DNA]</scope>
    <source>
        <strain evidence="11 12">DSM 15743</strain>
    </source>
</reference>
<evidence type="ECO:0000256" key="10">
    <source>
        <dbReference type="ARBA" id="ARBA00047890"/>
    </source>
</evidence>
<comment type="similarity">
    <text evidence="8">Belongs to the QueC family.</text>
</comment>
<keyword evidence="2 11" id="KW-0436">Ligase</keyword>
<keyword evidence="6" id="KW-0862">Zinc</keyword>
<dbReference type="Pfam" id="PF06508">
    <property type="entry name" value="QueC"/>
    <property type="match status" value="1"/>
</dbReference>
<evidence type="ECO:0000256" key="6">
    <source>
        <dbReference type="ARBA" id="ARBA00022833"/>
    </source>
</evidence>
<keyword evidence="5" id="KW-0671">Queuosine biosynthesis</keyword>
<keyword evidence="12" id="KW-1185">Reference proteome</keyword>
<evidence type="ECO:0000256" key="1">
    <source>
        <dbReference type="ARBA" id="ARBA00005061"/>
    </source>
</evidence>
<dbReference type="GO" id="GO:0005524">
    <property type="term" value="F:ATP binding"/>
    <property type="evidence" value="ECO:0007669"/>
    <property type="project" value="UniProtKB-KW"/>
</dbReference>
<accession>A0A7W6N784</accession>
<protein>
    <recommendedName>
        <fullName evidence="9">7-cyano-7-deazaguanine synthase</fullName>
        <ecNumber evidence="9">6.3.4.20</ecNumber>
    </recommendedName>
</protein>
<proteinExistence type="inferred from homology"/>
<evidence type="ECO:0000256" key="8">
    <source>
        <dbReference type="ARBA" id="ARBA00037993"/>
    </source>
</evidence>
<keyword evidence="7" id="KW-0067">ATP-binding</keyword>
<dbReference type="GO" id="GO:0008616">
    <property type="term" value="P:tRNA queuosine(34) biosynthetic process"/>
    <property type="evidence" value="ECO:0007669"/>
    <property type="project" value="UniProtKB-KW"/>
</dbReference>
<dbReference type="PANTHER" id="PTHR42914">
    <property type="entry name" value="7-CYANO-7-DEAZAGUANINE SYNTHASE"/>
    <property type="match status" value="1"/>
</dbReference>